<dbReference type="Pfam" id="PF00891">
    <property type="entry name" value="Methyltransf_2"/>
    <property type="match status" value="1"/>
</dbReference>
<dbReference type="GO" id="GO:0032259">
    <property type="term" value="P:methylation"/>
    <property type="evidence" value="ECO:0007669"/>
    <property type="project" value="UniProtKB-KW"/>
</dbReference>
<feature type="domain" description="O-methyltransferase C-terminal" evidence="4">
    <location>
        <begin position="5"/>
        <end position="46"/>
    </location>
</feature>
<evidence type="ECO:0000313" key="6">
    <source>
        <dbReference type="Proteomes" id="UP000215914"/>
    </source>
</evidence>
<gene>
    <name evidence="5" type="ORF">HanXRQr2_Chr16g0769911</name>
</gene>
<evidence type="ECO:0000256" key="3">
    <source>
        <dbReference type="ARBA" id="ARBA00022691"/>
    </source>
</evidence>
<reference evidence="5" key="2">
    <citation type="submission" date="2020-06" db="EMBL/GenBank/DDBJ databases">
        <title>Helianthus annuus Genome sequencing and assembly Release 2.</title>
        <authorList>
            <person name="Gouzy J."/>
            <person name="Langlade N."/>
            <person name="Munos S."/>
        </authorList>
    </citation>
    <scope>NUCLEOTIDE SEQUENCE</scope>
    <source>
        <tissue evidence="5">Leaves</tissue>
    </source>
</reference>
<dbReference type="GO" id="GO:0008171">
    <property type="term" value="F:O-methyltransferase activity"/>
    <property type="evidence" value="ECO:0007669"/>
    <property type="project" value="InterPro"/>
</dbReference>
<comment type="caution">
    <text evidence="5">The sequence shown here is derived from an EMBL/GenBank/DDBJ whole genome shotgun (WGS) entry which is preliminary data.</text>
</comment>
<evidence type="ECO:0000259" key="4">
    <source>
        <dbReference type="Pfam" id="PF00891"/>
    </source>
</evidence>
<dbReference type="Gramene" id="mRNA:HanXRQr2_Chr16g0769911">
    <property type="protein sequence ID" value="CDS:HanXRQr2_Chr16g0769911.1"/>
    <property type="gene ID" value="HanXRQr2_Chr16g0769911"/>
</dbReference>
<dbReference type="EMBL" id="MNCJ02000331">
    <property type="protein sequence ID" value="KAF5761852.1"/>
    <property type="molecule type" value="Genomic_DNA"/>
</dbReference>
<dbReference type="PROSITE" id="PS51683">
    <property type="entry name" value="SAM_OMT_II"/>
    <property type="match status" value="1"/>
</dbReference>
<dbReference type="InterPro" id="IPR001077">
    <property type="entry name" value="COMT_C"/>
</dbReference>
<dbReference type="InterPro" id="IPR029063">
    <property type="entry name" value="SAM-dependent_MTases_sf"/>
</dbReference>
<proteinExistence type="predicted"/>
<keyword evidence="2" id="KW-0808">Transferase</keyword>
<dbReference type="Proteomes" id="UP000215914">
    <property type="component" value="Unassembled WGS sequence"/>
</dbReference>
<dbReference type="InterPro" id="IPR016461">
    <property type="entry name" value="COMT-like"/>
</dbReference>
<sequence length="65" mass="7595">MVVKVNKEENELLETQLLFDMLMMSLVTGRERNEKDWAKLLVDAGYTDYKITPILGFRSVIEVYP</sequence>
<keyword evidence="6" id="KW-1185">Reference proteome</keyword>
<keyword evidence="1" id="KW-0489">Methyltransferase</keyword>
<keyword evidence="3" id="KW-0949">S-adenosyl-L-methionine</keyword>
<evidence type="ECO:0000256" key="2">
    <source>
        <dbReference type="ARBA" id="ARBA00022679"/>
    </source>
</evidence>
<name>A0A9K3DWJ3_HELAN</name>
<organism evidence="5 6">
    <name type="scientific">Helianthus annuus</name>
    <name type="common">Common sunflower</name>
    <dbReference type="NCBI Taxonomy" id="4232"/>
    <lineage>
        <taxon>Eukaryota</taxon>
        <taxon>Viridiplantae</taxon>
        <taxon>Streptophyta</taxon>
        <taxon>Embryophyta</taxon>
        <taxon>Tracheophyta</taxon>
        <taxon>Spermatophyta</taxon>
        <taxon>Magnoliopsida</taxon>
        <taxon>eudicotyledons</taxon>
        <taxon>Gunneridae</taxon>
        <taxon>Pentapetalae</taxon>
        <taxon>asterids</taxon>
        <taxon>campanulids</taxon>
        <taxon>Asterales</taxon>
        <taxon>Asteraceae</taxon>
        <taxon>Asteroideae</taxon>
        <taxon>Heliantheae alliance</taxon>
        <taxon>Heliantheae</taxon>
        <taxon>Helianthus</taxon>
    </lineage>
</organism>
<evidence type="ECO:0000313" key="5">
    <source>
        <dbReference type="EMBL" id="KAF5761852.1"/>
    </source>
</evidence>
<dbReference type="SUPFAM" id="SSF53335">
    <property type="entry name" value="S-adenosyl-L-methionine-dependent methyltransferases"/>
    <property type="match status" value="1"/>
</dbReference>
<protein>
    <submittedName>
        <fullName evidence="5">O-methyltransferase COMT-type, S-adenosyl-L-methionine-dependent methyltransferase</fullName>
    </submittedName>
</protein>
<accession>A0A9K3DWJ3</accession>
<dbReference type="Gene3D" id="3.40.50.150">
    <property type="entry name" value="Vaccinia Virus protein VP39"/>
    <property type="match status" value="1"/>
</dbReference>
<reference evidence="5" key="1">
    <citation type="journal article" date="2017" name="Nature">
        <title>The sunflower genome provides insights into oil metabolism, flowering and Asterid evolution.</title>
        <authorList>
            <person name="Badouin H."/>
            <person name="Gouzy J."/>
            <person name="Grassa C.J."/>
            <person name="Murat F."/>
            <person name="Staton S.E."/>
            <person name="Cottret L."/>
            <person name="Lelandais-Briere C."/>
            <person name="Owens G.L."/>
            <person name="Carrere S."/>
            <person name="Mayjonade B."/>
            <person name="Legrand L."/>
            <person name="Gill N."/>
            <person name="Kane N.C."/>
            <person name="Bowers J.E."/>
            <person name="Hubner S."/>
            <person name="Bellec A."/>
            <person name="Berard A."/>
            <person name="Berges H."/>
            <person name="Blanchet N."/>
            <person name="Boniface M.C."/>
            <person name="Brunel D."/>
            <person name="Catrice O."/>
            <person name="Chaidir N."/>
            <person name="Claudel C."/>
            <person name="Donnadieu C."/>
            <person name="Faraut T."/>
            <person name="Fievet G."/>
            <person name="Helmstetter N."/>
            <person name="King M."/>
            <person name="Knapp S.J."/>
            <person name="Lai Z."/>
            <person name="Le Paslier M.C."/>
            <person name="Lippi Y."/>
            <person name="Lorenzon L."/>
            <person name="Mandel J.R."/>
            <person name="Marage G."/>
            <person name="Marchand G."/>
            <person name="Marquand E."/>
            <person name="Bret-Mestries E."/>
            <person name="Morien E."/>
            <person name="Nambeesan S."/>
            <person name="Nguyen T."/>
            <person name="Pegot-Espagnet P."/>
            <person name="Pouilly N."/>
            <person name="Raftis F."/>
            <person name="Sallet E."/>
            <person name="Schiex T."/>
            <person name="Thomas J."/>
            <person name="Vandecasteele C."/>
            <person name="Vares D."/>
            <person name="Vear F."/>
            <person name="Vautrin S."/>
            <person name="Crespi M."/>
            <person name="Mangin B."/>
            <person name="Burke J.M."/>
            <person name="Salse J."/>
            <person name="Munos S."/>
            <person name="Vincourt P."/>
            <person name="Rieseberg L.H."/>
            <person name="Langlade N.B."/>
        </authorList>
    </citation>
    <scope>NUCLEOTIDE SEQUENCE</scope>
    <source>
        <tissue evidence="5">Leaves</tissue>
    </source>
</reference>
<dbReference type="AlphaFoldDB" id="A0A9K3DWJ3"/>
<evidence type="ECO:0000256" key="1">
    <source>
        <dbReference type="ARBA" id="ARBA00022603"/>
    </source>
</evidence>